<dbReference type="Pfam" id="PF18909">
    <property type="entry name" value="dGTP_diPhyd_N"/>
    <property type="match status" value="1"/>
</dbReference>
<sequence length="96" mass="10584">MDLLDPRAMEELSKVLTFGAQKYAPHNWRKGLHKSRLIGAALRHLFAYLVGQDNDPETGLSHAAHAMCCCMFILGLEHRTDLDDRPKDVGASPGVG</sequence>
<reference evidence="2 3" key="1">
    <citation type="journal article" date="2019" name="ISME J.">
        <title>Candidatus Macondimonas diazotrophica, a novel gammaproteobacterial genus dominating crude-oil-contaminated coastal sediments.</title>
        <authorList>
            <person name="Karthikeyan S."/>
            <person name="Konstantinidis K."/>
        </authorList>
    </citation>
    <scope>NUCLEOTIDE SEQUENCE [LARGE SCALE GENOMIC DNA]</scope>
    <source>
        <strain evidence="2 3">KTK01</strain>
    </source>
</reference>
<dbReference type="EMBL" id="SRIO01000036">
    <property type="protein sequence ID" value="TFZ81212.1"/>
    <property type="molecule type" value="Genomic_DNA"/>
</dbReference>
<evidence type="ECO:0000259" key="1">
    <source>
        <dbReference type="Pfam" id="PF18909"/>
    </source>
</evidence>
<dbReference type="Proteomes" id="UP000297890">
    <property type="component" value="Unassembled WGS sequence"/>
</dbReference>
<evidence type="ECO:0000313" key="2">
    <source>
        <dbReference type="EMBL" id="TFZ81212.1"/>
    </source>
</evidence>
<evidence type="ECO:0000313" key="3">
    <source>
        <dbReference type="Proteomes" id="UP000297890"/>
    </source>
</evidence>
<name>A0A4Z0F744_9GAMM</name>
<proteinExistence type="predicted"/>
<accession>A0A4Z0F744</accession>
<comment type="caution">
    <text evidence="2">The sequence shown here is derived from an EMBL/GenBank/DDBJ whole genome shotgun (WGS) entry which is preliminary data.</text>
</comment>
<gene>
    <name evidence="2" type="ORF">E4680_13360</name>
</gene>
<organism evidence="2 3">
    <name type="scientific">Candidatus Macondimonas diazotrophica</name>
    <dbReference type="NCBI Taxonomy" id="2305248"/>
    <lineage>
        <taxon>Bacteria</taxon>
        <taxon>Pseudomonadati</taxon>
        <taxon>Pseudomonadota</taxon>
        <taxon>Gammaproteobacteria</taxon>
        <taxon>Chromatiales</taxon>
        <taxon>Ectothiorhodospiraceae</taxon>
        <taxon>Candidatus Macondimonas</taxon>
    </lineage>
</organism>
<keyword evidence="3" id="KW-1185">Reference proteome</keyword>
<feature type="domain" description="dATP/dGTP diphosphohydrolase N-terminal" evidence="1">
    <location>
        <begin position="1"/>
        <end position="85"/>
    </location>
</feature>
<protein>
    <recommendedName>
        <fullName evidence="1">dATP/dGTP diphosphohydrolase N-terminal domain-containing protein</fullName>
    </recommendedName>
</protein>
<dbReference type="OrthoDB" id="4569478at2"/>
<dbReference type="AlphaFoldDB" id="A0A4Z0F744"/>
<dbReference type="InterPro" id="IPR044038">
    <property type="entry name" value="dATP/dGTP_diPOhydrolase_N"/>
</dbReference>